<comment type="caution">
    <text evidence="1">The sequence shown here is derived from an EMBL/GenBank/DDBJ whole genome shotgun (WGS) entry which is preliminary data.</text>
</comment>
<keyword evidence="2" id="KW-1185">Reference proteome</keyword>
<dbReference type="RefSeq" id="WP_079422275.1">
    <property type="nucleotide sequence ID" value="NZ_MZGV01000006.1"/>
</dbReference>
<proteinExistence type="predicted"/>
<evidence type="ECO:0008006" key="3">
    <source>
        <dbReference type="Google" id="ProtNLM"/>
    </source>
</evidence>
<protein>
    <recommendedName>
        <fullName evidence="3">Iron-only hydrogenase system regulator</fullName>
    </recommendedName>
</protein>
<dbReference type="EMBL" id="MZGV01000006">
    <property type="protein sequence ID" value="OPJ63966.1"/>
    <property type="molecule type" value="Genomic_DNA"/>
</dbReference>
<dbReference type="InterPro" id="IPR023860">
    <property type="entry name" value="FeFe-hyd_TM1266"/>
</dbReference>
<dbReference type="NCBIfam" id="TIGR03959">
    <property type="entry name" value="hyd_TM1266"/>
    <property type="match status" value="1"/>
</dbReference>
<dbReference type="STRING" id="1450648.CLORY_08380"/>
<accession>A0A1V4IVK0</accession>
<dbReference type="Proteomes" id="UP000190080">
    <property type="component" value="Unassembled WGS sequence"/>
</dbReference>
<reference evidence="1 2" key="1">
    <citation type="submission" date="2017-03" db="EMBL/GenBank/DDBJ databases">
        <title>Genome sequence of Clostridium oryzae DSM 28571.</title>
        <authorList>
            <person name="Poehlein A."/>
            <person name="Daniel R."/>
        </authorList>
    </citation>
    <scope>NUCLEOTIDE SEQUENCE [LARGE SCALE GENOMIC DNA]</scope>
    <source>
        <strain evidence="1 2">DSM 28571</strain>
    </source>
</reference>
<sequence>METRIAQIGIIVENRDSVEKLNSILHDYGEYIIGRMGIPYHKRHISVISVILDAPMDVISALSGKLGMLPHVSTKTVYSKISTVGSDDLSNK</sequence>
<evidence type="ECO:0000313" key="2">
    <source>
        <dbReference type="Proteomes" id="UP000190080"/>
    </source>
</evidence>
<dbReference type="Gene3D" id="3.30.70.1150">
    <property type="entry name" value="ACT-like. Chain A, domain 2"/>
    <property type="match status" value="1"/>
</dbReference>
<organism evidence="1 2">
    <name type="scientific">Clostridium oryzae</name>
    <dbReference type="NCBI Taxonomy" id="1450648"/>
    <lineage>
        <taxon>Bacteria</taxon>
        <taxon>Bacillati</taxon>
        <taxon>Bacillota</taxon>
        <taxon>Clostridia</taxon>
        <taxon>Eubacteriales</taxon>
        <taxon>Clostridiaceae</taxon>
        <taxon>Clostridium</taxon>
    </lineage>
</organism>
<dbReference type="Pfam" id="PF21699">
    <property type="entry name" value="TM1266-like"/>
    <property type="match status" value="1"/>
</dbReference>
<dbReference type="InterPro" id="IPR027271">
    <property type="entry name" value="Acetolactate_synth/TF_NikR_C"/>
</dbReference>
<dbReference type="InterPro" id="IPR045865">
    <property type="entry name" value="ACT-like_dom_sf"/>
</dbReference>
<evidence type="ECO:0000313" key="1">
    <source>
        <dbReference type="EMBL" id="OPJ63966.1"/>
    </source>
</evidence>
<dbReference type="OrthoDB" id="9796135at2"/>
<dbReference type="AlphaFoldDB" id="A0A1V4IVK0"/>
<dbReference type="SUPFAM" id="SSF55021">
    <property type="entry name" value="ACT-like"/>
    <property type="match status" value="1"/>
</dbReference>
<gene>
    <name evidence="1" type="ORF">CLORY_08380</name>
</gene>
<name>A0A1V4IVK0_9CLOT</name>